<comment type="function">
    <text evidence="5">The H protein shuttles the methylamine group of glycine from the P protein to the T protein.</text>
</comment>
<dbReference type="OrthoDB" id="10264154at2759"/>
<dbReference type="EMBL" id="NCKU01012057">
    <property type="protein sequence ID" value="RWS00209.1"/>
    <property type="molecule type" value="Genomic_DNA"/>
</dbReference>
<feature type="modified residue" description="N6-lipoyllysine" evidence="4">
    <location>
        <position position="68"/>
    </location>
</feature>
<dbReference type="InterPro" id="IPR017453">
    <property type="entry name" value="GCV_H_sub"/>
</dbReference>
<evidence type="ECO:0000256" key="3">
    <source>
        <dbReference type="ARBA" id="ARBA00022946"/>
    </source>
</evidence>
<dbReference type="InterPro" id="IPR002930">
    <property type="entry name" value="GCV_H"/>
</dbReference>
<evidence type="ECO:0000256" key="5">
    <source>
        <dbReference type="RuleBase" id="RU364055"/>
    </source>
</evidence>
<keyword evidence="2 4" id="KW-0450">Lipoyl</keyword>
<feature type="domain" description="Lipoyl-binding" evidence="6">
    <location>
        <begin position="27"/>
        <end position="109"/>
    </location>
</feature>
<evidence type="ECO:0000313" key="9">
    <source>
        <dbReference type="EMBL" id="RWS03237.1"/>
    </source>
</evidence>
<dbReference type="STRING" id="1965070.A0A3S3NWK4"/>
<keyword evidence="5" id="KW-0496">Mitochondrion</keyword>
<dbReference type="NCBIfam" id="TIGR00527">
    <property type="entry name" value="gcvH"/>
    <property type="match status" value="1"/>
</dbReference>
<evidence type="ECO:0000256" key="4">
    <source>
        <dbReference type="PIRSR" id="PIRSR617453-50"/>
    </source>
</evidence>
<evidence type="ECO:0000259" key="6">
    <source>
        <dbReference type="PROSITE" id="PS50968"/>
    </source>
</evidence>
<comment type="subcellular location">
    <subcellularLocation>
        <location evidence="5">Mitochondrion</location>
    </subcellularLocation>
</comment>
<dbReference type="EMBL" id="NCKU01015497">
    <property type="protein sequence ID" value="RWR99363.1"/>
    <property type="molecule type" value="Genomic_DNA"/>
</dbReference>
<dbReference type="GO" id="GO:0019464">
    <property type="term" value="P:glycine decarboxylation via glycine cleavage system"/>
    <property type="evidence" value="ECO:0007669"/>
    <property type="project" value="UniProtKB-UniRule"/>
</dbReference>
<evidence type="ECO:0000256" key="2">
    <source>
        <dbReference type="ARBA" id="ARBA00022823"/>
    </source>
</evidence>
<keyword evidence="10" id="KW-1185">Reference proteome</keyword>
<dbReference type="NCBIfam" id="NF002270">
    <property type="entry name" value="PRK01202.1"/>
    <property type="match status" value="1"/>
</dbReference>
<dbReference type="InterPro" id="IPR000089">
    <property type="entry name" value="Biotin_lipoyl"/>
</dbReference>
<dbReference type="EMBL" id="NCKU01006702">
    <property type="protein sequence ID" value="RWS03237.1"/>
    <property type="molecule type" value="Genomic_DNA"/>
</dbReference>
<dbReference type="CDD" id="cd06848">
    <property type="entry name" value="GCS_H"/>
    <property type="match status" value="1"/>
</dbReference>
<dbReference type="PANTHER" id="PTHR11715:SF3">
    <property type="entry name" value="GLYCINE CLEAVAGE SYSTEM H PROTEIN-RELATED"/>
    <property type="match status" value="1"/>
</dbReference>
<evidence type="ECO:0000313" key="10">
    <source>
        <dbReference type="Proteomes" id="UP000285301"/>
    </source>
</evidence>
<keyword evidence="3 5" id="KW-0809">Transit peptide</keyword>
<dbReference type="GO" id="GO:0005739">
    <property type="term" value="C:mitochondrion"/>
    <property type="evidence" value="ECO:0007669"/>
    <property type="project" value="UniProtKB-SubCell"/>
</dbReference>
<evidence type="ECO:0000256" key="1">
    <source>
        <dbReference type="ARBA" id="ARBA00009249"/>
    </source>
</evidence>
<organism evidence="9 10">
    <name type="scientific">Dinothrombium tinctorium</name>
    <dbReference type="NCBI Taxonomy" id="1965070"/>
    <lineage>
        <taxon>Eukaryota</taxon>
        <taxon>Metazoa</taxon>
        <taxon>Ecdysozoa</taxon>
        <taxon>Arthropoda</taxon>
        <taxon>Chelicerata</taxon>
        <taxon>Arachnida</taxon>
        <taxon>Acari</taxon>
        <taxon>Acariformes</taxon>
        <taxon>Trombidiformes</taxon>
        <taxon>Prostigmata</taxon>
        <taxon>Anystina</taxon>
        <taxon>Parasitengona</taxon>
        <taxon>Trombidioidea</taxon>
        <taxon>Trombidiidae</taxon>
        <taxon>Dinothrombium</taxon>
    </lineage>
</organism>
<evidence type="ECO:0000313" key="8">
    <source>
        <dbReference type="EMBL" id="RWS00209.1"/>
    </source>
</evidence>
<comment type="caution">
    <text evidence="9">The sequence shown here is derived from an EMBL/GenBank/DDBJ whole genome shotgun (WGS) entry which is preliminary data.</text>
</comment>
<dbReference type="PROSITE" id="PS00189">
    <property type="entry name" value="LIPOYL"/>
    <property type="match status" value="1"/>
</dbReference>
<dbReference type="InterPro" id="IPR011053">
    <property type="entry name" value="Single_hybrid_motif"/>
</dbReference>
<dbReference type="GO" id="GO:0009249">
    <property type="term" value="P:protein lipoylation"/>
    <property type="evidence" value="ECO:0007669"/>
    <property type="project" value="TreeGrafter"/>
</dbReference>
<name>A0A3S3NWK4_9ACAR</name>
<dbReference type="Proteomes" id="UP000285301">
    <property type="component" value="Unassembled WGS sequence"/>
</dbReference>
<reference evidence="9 10" key="1">
    <citation type="journal article" date="2018" name="Gigascience">
        <title>Genomes of trombidid mites reveal novel predicted allergens and laterally-transferred genes associated with secondary metabolism.</title>
        <authorList>
            <person name="Dong X."/>
            <person name="Chaisiri K."/>
            <person name="Xia D."/>
            <person name="Armstrong S.D."/>
            <person name="Fang Y."/>
            <person name="Donnelly M.J."/>
            <person name="Kadowaki T."/>
            <person name="McGarry J.W."/>
            <person name="Darby A.C."/>
            <person name="Makepeace B.L."/>
        </authorList>
    </citation>
    <scope>NUCLEOTIDE SEQUENCE [LARGE SCALE GENOMIC DNA]</scope>
    <source>
        <strain evidence="9">UoL-WK</strain>
    </source>
</reference>
<gene>
    <name evidence="9" type="ORF">B4U79_00174</name>
    <name evidence="8" type="ORF">B4U79_01784</name>
    <name evidence="7" type="ORF">B4U79_09653</name>
</gene>
<evidence type="ECO:0000313" key="7">
    <source>
        <dbReference type="EMBL" id="RWR99363.1"/>
    </source>
</evidence>
<proteinExistence type="inferred from homology"/>
<dbReference type="Gene3D" id="2.40.50.100">
    <property type="match status" value="1"/>
</dbReference>
<dbReference type="InterPro" id="IPR033753">
    <property type="entry name" value="GCV_H/Fam206"/>
</dbReference>
<dbReference type="InterPro" id="IPR003016">
    <property type="entry name" value="2-oxoA_DH_lipoyl-BS"/>
</dbReference>
<dbReference type="HAMAP" id="MF_00272">
    <property type="entry name" value="GcvH"/>
    <property type="match status" value="1"/>
</dbReference>
<comment type="cofactor">
    <cofactor evidence="5">
        <name>(R)-lipoate</name>
        <dbReference type="ChEBI" id="CHEBI:83088"/>
    </cofactor>
    <text evidence="5">Binds 1 lipoyl cofactor covalently.</text>
</comment>
<dbReference type="PANTHER" id="PTHR11715">
    <property type="entry name" value="GLYCINE CLEAVAGE SYSTEM H PROTEIN"/>
    <property type="match status" value="1"/>
</dbReference>
<protein>
    <recommendedName>
        <fullName evidence="5">Glycine cleavage system H protein</fullName>
    </recommendedName>
</protein>
<dbReference type="PROSITE" id="PS50968">
    <property type="entry name" value="BIOTINYL_LIPOYL"/>
    <property type="match status" value="1"/>
</dbReference>
<dbReference type="AlphaFoldDB" id="A0A3S3NWK4"/>
<accession>A0A3S3NWK4</accession>
<reference evidence="9" key="2">
    <citation type="submission" date="2018-11" db="EMBL/GenBank/DDBJ databases">
        <title>Trombidioid mite genomics.</title>
        <authorList>
            <person name="Dong X."/>
        </authorList>
    </citation>
    <scope>NUCLEOTIDE SEQUENCE</scope>
    <source>
        <strain evidence="9">UoL-WK</strain>
    </source>
</reference>
<sequence length="135" mass="15169">MLMDFFLSLTERLYSEKHEWVEIDGKLGTIGITDYAQEALGDVVYVQLPDIGAEFAKDDEVGAVESVKAASEVYTPLSGTIREVNTKLEEKPGLINKACYTDGWLFKLEYSKPDEIKSLMNEGAYQEYVKKAKDS</sequence>
<dbReference type="GO" id="GO:0005960">
    <property type="term" value="C:glycine cleavage complex"/>
    <property type="evidence" value="ECO:0007669"/>
    <property type="project" value="UniProtKB-UniRule"/>
</dbReference>
<dbReference type="SUPFAM" id="SSF51230">
    <property type="entry name" value="Single hybrid motif"/>
    <property type="match status" value="1"/>
</dbReference>
<dbReference type="Pfam" id="PF01597">
    <property type="entry name" value="GCV_H"/>
    <property type="match status" value="1"/>
</dbReference>
<comment type="similarity">
    <text evidence="1 5">Belongs to the GcvH family.</text>
</comment>
<comment type="subunit">
    <text evidence="5">The glycine cleavage system is composed of four proteins: P, T, L and H.</text>
</comment>